<feature type="compositionally biased region" description="Polar residues" evidence="1">
    <location>
        <begin position="252"/>
        <end position="264"/>
    </location>
</feature>
<feature type="region of interest" description="Disordered" evidence="1">
    <location>
        <begin position="171"/>
        <end position="198"/>
    </location>
</feature>
<name>A0A7J8DC59_MOLMO</name>
<accession>A0A7J8DC59</accession>
<proteinExistence type="predicted"/>
<feature type="region of interest" description="Disordered" evidence="1">
    <location>
        <begin position="215"/>
        <end position="234"/>
    </location>
</feature>
<dbReference type="InParanoid" id="A0A7J8DC59"/>
<keyword evidence="3" id="KW-1185">Reference proteome</keyword>
<comment type="caution">
    <text evidence="2">The sequence shown here is derived from an EMBL/GenBank/DDBJ whole genome shotgun (WGS) entry which is preliminary data.</text>
</comment>
<evidence type="ECO:0000313" key="3">
    <source>
        <dbReference type="Proteomes" id="UP000550707"/>
    </source>
</evidence>
<feature type="region of interest" description="Disordered" evidence="1">
    <location>
        <begin position="251"/>
        <end position="349"/>
    </location>
</feature>
<evidence type="ECO:0000256" key="1">
    <source>
        <dbReference type="SAM" id="MobiDB-lite"/>
    </source>
</evidence>
<feature type="region of interest" description="Disordered" evidence="1">
    <location>
        <begin position="99"/>
        <end position="138"/>
    </location>
</feature>
<dbReference type="Proteomes" id="UP000550707">
    <property type="component" value="Unassembled WGS sequence"/>
</dbReference>
<feature type="compositionally biased region" description="Polar residues" evidence="1">
    <location>
        <begin position="171"/>
        <end position="185"/>
    </location>
</feature>
<gene>
    <name evidence="2" type="ORF">HJG59_009416</name>
</gene>
<dbReference type="AlphaFoldDB" id="A0A7J8DC59"/>
<dbReference type="EMBL" id="JACASF010000018">
    <property type="protein sequence ID" value="KAF6420693.1"/>
    <property type="molecule type" value="Genomic_DNA"/>
</dbReference>
<sequence length="349" mass="38111">MWEHAMFRGDASPVPPGHGAVRRHPGRVTAACVSEQQVPENRTRAWAEPGPCSQACPAPRKALCMEDSPEYLHGLQRLSAFIQKCTEILHHLLQHKTRITGREGRKLQSAINTKDGSPSGRGGPRRARAPGLSSGGAAGAENPQDLVLLCRIQRIKLRSVSHSDYQIPHLQNPQSFSTQHQSGCMSGTDGRKFTGDKRRGRGRVFLSSLMRKLESGAKSPDVTQTRPSQRFPSSNLGRLMTVSAHKGPFFRLQTSGTTTSTQRVPLTGLRAGKPPCDSSRIPGDMSDRGRLPISSPSRVPLNLPLDTGTQRRSRAGTCWDPPFPGPLPGHRQTHSTEHVRSGHRTSDPL</sequence>
<protein>
    <submittedName>
        <fullName evidence="2">Uncharacterized protein</fullName>
    </submittedName>
</protein>
<feature type="region of interest" description="Disordered" evidence="1">
    <location>
        <begin position="1"/>
        <end position="23"/>
    </location>
</feature>
<organism evidence="2 3">
    <name type="scientific">Molossus molossus</name>
    <name type="common">Pallas' mastiff bat</name>
    <name type="synonym">Vespertilio molossus</name>
    <dbReference type="NCBI Taxonomy" id="27622"/>
    <lineage>
        <taxon>Eukaryota</taxon>
        <taxon>Metazoa</taxon>
        <taxon>Chordata</taxon>
        <taxon>Craniata</taxon>
        <taxon>Vertebrata</taxon>
        <taxon>Euteleostomi</taxon>
        <taxon>Mammalia</taxon>
        <taxon>Eutheria</taxon>
        <taxon>Laurasiatheria</taxon>
        <taxon>Chiroptera</taxon>
        <taxon>Yangochiroptera</taxon>
        <taxon>Molossidae</taxon>
        <taxon>Molossus</taxon>
    </lineage>
</organism>
<feature type="compositionally biased region" description="Polar residues" evidence="1">
    <location>
        <begin position="221"/>
        <end position="234"/>
    </location>
</feature>
<feature type="compositionally biased region" description="Basic and acidic residues" evidence="1">
    <location>
        <begin position="334"/>
        <end position="349"/>
    </location>
</feature>
<reference evidence="2 3" key="1">
    <citation type="journal article" date="2020" name="Nature">
        <title>Six reference-quality genomes reveal evolution of bat adaptations.</title>
        <authorList>
            <person name="Jebb D."/>
            <person name="Huang Z."/>
            <person name="Pippel M."/>
            <person name="Hughes G.M."/>
            <person name="Lavrichenko K."/>
            <person name="Devanna P."/>
            <person name="Winkler S."/>
            <person name="Jermiin L.S."/>
            <person name="Skirmuntt E.C."/>
            <person name="Katzourakis A."/>
            <person name="Burkitt-Gray L."/>
            <person name="Ray D.A."/>
            <person name="Sullivan K.A.M."/>
            <person name="Roscito J.G."/>
            <person name="Kirilenko B.M."/>
            <person name="Davalos L.M."/>
            <person name="Corthals A.P."/>
            <person name="Power M.L."/>
            <person name="Jones G."/>
            <person name="Ransome R.D."/>
            <person name="Dechmann D.K.N."/>
            <person name="Locatelli A.G."/>
            <person name="Puechmaille S.J."/>
            <person name="Fedrigo O."/>
            <person name="Jarvis E.D."/>
            <person name="Hiller M."/>
            <person name="Vernes S.C."/>
            <person name="Myers E.W."/>
            <person name="Teeling E.C."/>
        </authorList>
    </citation>
    <scope>NUCLEOTIDE SEQUENCE [LARGE SCALE GENOMIC DNA]</scope>
    <source>
        <strain evidence="2">MMolMol1</strain>
        <tissue evidence="2">Muscle</tissue>
    </source>
</reference>
<evidence type="ECO:0000313" key="2">
    <source>
        <dbReference type="EMBL" id="KAF6420693.1"/>
    </source>
</evidence>